<proteinExistence type="predicted"/>
<feature type="signal peptide" evidence="1">
    <location>
        <begin position="1"/>
        <end position="23"/>
    </location>
</feature>
<dbReference type="InterPro" id="IPR013830">
    <property type="entry name" value="SGNH_hydro"/>
</dbReference>
<accession>A0A330L9C7</accession>
<evidence type="ECO:0000256" key="1">
    <source>
        <dbReference type="SAM" id="SignalP"/>
    </source>
</evidence>
<dbReference type="InterPro" id="IPR036514">
    <property type="entry name" value="SGNH_hydro_sf"/>
</dbReference>
<dbReference type="Pfam" id="PF13472">
    <property type="entry name" value="Lipase_GDSL_2"/>
    <property type="match status" value="1"/>
</dbReference>
<evidence type="ECO:0000313" key="3">
    <source>
        <dbReference type="EMBL" id="SPP65879.1"/>
    </source>
</evidence>
<feature type="domain" description="SGNH hydrolase-type esterase" evidence="2">
    <location>
        <begin position="97"/>
        <end position="330"/>
    </location>
</feature>
<dbReference type="PANTHER" id="PTHR30383:SF5">
    <property type="entry name" value="SGNH HYDROLASE-TYPE ESTERASE DOMAIN-CONTAINING PROTEIN"/>
    <property type="match status" value="1"/>
</dbReference>
<gene>
    <name evidence="3" type="ORF">NITLEN_40352</name>
</gene>
<dbReference type="SUPFAM" id="SSF52266">
    <property type="entry name" value="SGNH hydrolase"/>
    <property type="match status" value="1"/>
</dbReference>
<dbReference type="GO" id="GO:0004622">
    <property type="term" value="F:phosphatidylcholine lysophospholipase activity"/>
    <property type="evidence" value="ECO:0007669"/>
    <property type="project" value="TreeGrafter"/>
</dbReference>
<keyword evidence="4" id="KW-1185">Reference proteome</keyword>
<name>A0A330L9C7_9BACT</name>
<reference evidence="4" key="1">
    <citation type="submission" date="2018-04" db="EMBL/GenBank/DDBJ databases">
        <authorList>
            <person name="Lucker S."/>
            <person name="Sakoula D."/>
        </authorList>
    </citation>
    <scope>NUCLEOTIDE SEQUENCE [LARGE SCALE GENOMIC DNA]</scope>
</reference>
<dbReference type="RefSeq" id="WP_121990095.1">
    <property type="nucleotide sequence ID" value="NZ_OUNR01000017.1"/>
</dbReference>
<dbReference type="EMBL" id="OUNR01000017">
    <property type="protein sequence ID" value="SPP65879.1"/>
    <property type="molecule type" value="Genomic_DNA"/>
</dbReference>
<dbReference type="InParanoid" id="A0A330L9C7"/>
<dbReference type="OrthoDB" id="5509416at2"/>
<sequence length="363" mass="40398">MRARRIFLLICFSGLLLAVTAFASELALRASGHISTASIHAISNADFVRVPGMFEPSQSVEETPHPKLHYHATINSLGYRGPEFQRISPPHVIRILCLGDSGTFGQFVNDDETLSANLERMLRQEGNSVEVINGGVPGTTIVDQVEILKRSMSLAPDIVILTFSENDITDLEAEPSQFAALAENRRVKGRTGLKTVYELIRDTALFNYFLKVRATWNTYSAPHVSADVPSSSPEDSATRHEQLWATYAHHLETMLQTLSNRNIRLIFNGYPTHQRIGADTFTDDRSRIQLSRAESLAREMGIPTVSLLPSFRETGLTKEELYHLPYDGHANRMGYVIQATALLPALRESIQEARNNISPASQP</sequence>
<evidence type="ECO:0000313" key="4">
    <source>
        <dbReference type="Proteomes" id="UP000248168"/>
    </source>
</evidence>
<dbReference type="Proteomes" id="UP000248168">
    <property type="component" value="Unassembled WGS sequence"/>
</dbReference>
<dbReference type="Gene3D" id="3.40.50.1110">
    <property type="entry name" value="SGNH hydrolase"/>
    <property type="match status" value="1"/>
</dbReference>
<evidence type="ECO:0000259" key="2">
    <source>
        <dbReference type="Pfam" id="PF13472"/>
    </source>
</evidence>
<dbReference type="AlphaFoldDB" id="A0A330L9C7"/>
<dbReference type="InterPro" id="IPR051532">
    <property type="entry name" value="Ester_Hydrolysis_Enzymes"/>
</dbReference>
<organism evidence="3 4">
    <name type="scientific">Nitrospira lenta</name>
    <dbReference type="NCBI Taxonomy" id="1436998"/>
    <lineage>
        <taxon>Bacteria</taxon>
        <taxon>Pseudomonadati</taxon>
        <taxon>Nitrospirota</taxon>
        <taxon>Nitrospiria</taxon>
        <taxon>Nitrospirales</taxon>
        <taxon>Nitrospiraceae</taxon>
        <taxon>Nitrospira</taxon>
    </lineage>
</organism>
<keyword evidence="1" id="KW-0732">Signal</keyword>
<dbReference type="PANTHER" id="PTHR30383">
    <property type="entry name" value="THIOESTERASE 1/PROTEASE 1/LYSOPHOSPHOLIPASE L1"/>
    <property type="match status" value="1"/>
</dbReference>
<protein>
    <recommendedName>
        <fullName evidence="2">SGNH hydrolase-type esterase domain-containing protein</fullName>
    </recommendedName>
</protein>
<feature type="chain" id="PRO_5016327794" description="SGNH hydrolase-type esterase domain-containing protein" evidence="1">
    <location>
        <begin position="24"/>
        <end position="363"/>
    </location>
</feature>